<dbReference type="Pfam" id="PF00384">
    <property type="entry name" value="Molybdopterin"/>
    <property type="match status" value="1"/>
</dbReference>
<dbReference type="PROSITE" id="PS51669">
    <property type="entry name" value="4FE4S_MOW_BIS_MGD"/>
    <property type="match status" value="1"/>
</dbReference>
<evidence type="ECO:0000256" key="4">
    <source>
        <dbReference type="ARBA" id="ARBA00022505"/>
    </source>
</evidence>
<dbReference type="GO" id="GO:0051539">
    <property type="term" value="F:4 iron, 4 sulfur cluster binding"/>
    <property type="evidence" value="ECO:0007669"/>
    <property type="project" value="UniProtKB-KW"/>
</dbReference>
<keyword evidence="3" id="KW-0004">4Fe-4S</keyword>
<dbReference type="PANTHER" id="PTHR43742">
    <property type="entry name" value="TRIMETHYLAMINE-N-OXIDE REDUCTASE"/>
    <property type="match status" value="1"/>
</dbReference>
<evidence type="ECO:0000313" key="12">
    <source>
        <dbReference type="EMBL" id="RLK51076.1"/>
    </source>
</evidence>
<sequence length="761" mass="84974">MSSKQAFNPGRRAFLTGSAAGAGLAVAGVTTRALGRIQAPHQLEKLKPTTETYGFCDMCFWRCGIKVRSRDGRVVKIDGNPEHPHNYGIVCAKGNAGPMWAYDPDRLKYPMRRVGKRGEGKWERISWDEALDEVAAGLARVKEQYGPQALTVIGHGTWMKPYTRLGRAFGSPNICSPAFGFCCGPRLVANDLVAGRTLTGNETLDLENCRYFLMLGRNITEALHNGEVRGWMDAVAEGAKSVYVDPRFNITASKSQEWLPIRPLSDHALLLALIHVVIEEQLYDQAFVAEYTTGLDELRQRVQPYTPEWAEGETEIPADTIRRIAREMAEAAPRALVYSPRRVTRTTNQLGTLLAIAQLNALLGVWDRYGGIFTPQTFDIPEPDLPPYEYPRADNLPEEWVDEEGRPLRADGAGVDGAFPLAWGDDRGLANQLWRVMATEEPYPIKAFIAAGGNGFLSGPDYELVHKAIENLEFFVACDVMPNEMNRYADILLPEASYLERYDDLQTGGQREGYVALRSPAMEPLHESRDAWTICKQIAERLDLGQYFPHESVADLVDERLRKVGLSREELERKGVAKIPADPAVNFPREHGRRSEFPTPSGKLELVPSRLKAMGYEEALDYRPQVAREPDEFHLAFGRTGVHTHTRTQNNPWLTEFMAENRLWVHPDAAAERGIEDGDPLRVTDRKGRSETLRAKVTRRIRKDTVFMVHGFGGFDPRRQQAYGRGGATSNLVSNDVDPYLGSAALDRGLVRVEKASGGEA</sequence>
<evidence type="ECO:0000256" key="7">
    <source>
        <dbReference type="ARBA" id="ARBA00023002"/>
    </source>
</evidence>
<evidence type="ECO:0000256" key="2">
    <source>
        <dbReference type="ARBA" id="ARBA00010312"/>
    </source>
</evidence>
<dbReference type="GO" id="GO:0016491">
    <property type="term" value="F:oxidoreductase activity"/>
    <property type="evidence" value="ECO:0007669"/>
    <property type="project" value="UniProtKB-KW"/>
</dbReference>
<dbReference type="Pfam" id="PF04879">
    <property type="entry name" value="Molybdop_Fe4S4"/>
    <property type="match status" value="1"/>
</dbReference>
<feature type="domain" description="4Fe-4S Mo/W bis-MGD-type" evidence="11">
    <location>
        <begin position="49"/>
        <end position="105"/>
    </location>
</feature>
<feature type="region of interest" description="Disordered" evidence="10">
    <location>
        <begin position="583"/>
        <end position="603"/>
    </location>
</feature>
<dbReference type="EMBL" id="RCDA01000001">
    <property type="protein sequence ID" value="RLK51076.1"/>
    <property type="molecule type" value="Genomic_DNA"/>
</dbReference>
<accession>A0A498C9Q6</accession>
<dbReference type="Pfam" id="PF01568">
    <property type="entry name" value="Molydop_binding"/>
    <property type="match status" value="1"/>
</dbReference>
<comment type="similarity">
    <text evidence="2">Belongs to the prokaryotic molybdopterin-containing oxidoreductase family.</text>
</comment>
<dbReference type="SUPFAM" id="SSF53706">
    <property type="entry name" value="Formate dehydrogenase/DMSO reductase, domains 1-3"/>
    <property type="match status" value="1"/>
</dbReference>
<dbReference type="InterPro" id="IPR006963">
    <property type="entry name" value="Mopterin_OxRdtase_4Fe-4S_dom"/>
</dbReference>
<reference evidence="12 13" key="1">
    <citation type="submission" date="2018-10" db="EMBL/GenBank/DDBJ databases">
        <title>Genomic Encyclopedia of Type Strains, Phase IV (KMG-IV): sequencing the most valuable type-strain genomes for metagenomic binning, comparative biology and taxonomic classification.</title>
        <authorList>
            <person name="Goeker M."/>
        </authorList>
    </citation>
    <scope>NUCLEOTIDE SEQUENCE [LARGE SCALE GENOMIC DNA]</scope>
    <source>
        <strain evidence="12 13">DSM 12769</strain>
    </source>
</reference>
<dbReference type="Gene3D" id="2.40.40.20">
    <property type="match status" value="1"/>
</dbReference>
<dbReference type="PROSITE" id="PS51318">
    <property type="entry name" value="TAT"/>
    <property type="match status" value="1"/>
</dbReference>
<dbReference type="CDD" id="cd02778">
    <property type="entry name" value="MopB_CT_Thiosulfate-R-like"/>
    <property type="match status" value="1"/>
</dbReference>
<keyword evidence="9" id="KW-0411">Iron-sulfur</keyword>
<dbReference type="OrthoDB" id="9810782at2"/>
<keyword evidence="5" id="KW-0479">Metal-binding</keyword>
<dbReference type="InterPro" id="IPR006657">
    <property type="entry name" value="MoPterin_dinucl-bd_dom"/>
</dbReference>
<dbReference type="PANTHER" id="PTHR43742:SF9">
    <property type="entry name" value="TETRATHIONATE REDUCTASE SUBUNIT A"/>
    <property type="match status" value="1"/>
</dbReference>
<dbReference type="Gene3D" id="2.20.25.90">
    <property type="entry name" value="ADC-like domains"/>
    <property type="match status" value="1"/>
</dbReference>
<dbReference type="AlphaFoldDB" id="A0A498C9Q6"/>
<dbReference type="Gene3D" id="3.40.50.740">
    <property type="match status" value="1"/>
</dbReference>
<keyword evidence="8" id="KW-0408">Iron</keyword>
<dbReference type="SMART" id="SM00926">
    <property type="entry name" value="Molybdop_Fe4S4"/>
    <property type="match status" value="1"/>
</dbReference>
<keyword evidence="7" id="KW-0560">Oxidoreductase</keyword>
<dbReference type="SUPFAM" id="SSF50692">
    <property type="entry name" value="ADC-like"/>
    <property type="match status" value="1"/>
</dbReference>
<evidence type="ECO:0000259" key="11">
    <source>
        <dbReference type="PROSITE" id="PS51669"/>
    </source>
</evidence>
<dbReference type="InterPro" id="IPR009010">
    <property type="entry name" value="Asp_de-COase-like_dom_sf"/>
</dbReference>
<evidence type="ECO:0000313" key="13">
    <source>
        <dbReference type="Proteomes" id="UP000275461"/>
    </source>
</evidence>
<gene>
    <name evidence="12" type="ORF">DFR31_0991</name>
</gene>
<dbReference type="InterPro" id="IPR050612">
    <property type="entry name" value="Prok_Mopterin_Oxidored"/>
</dbReference>
<evidence type="ECO:0000256" key="3">
    <source>
        <dbReference type="ARBA" id="ARBA00022485"/>
    </source>
</evidence>
<proteinExistence type="inferred from homology"/>
<evidence type="ECO:0000256" key="10">
    <source>
        <dbReference type="SAM" id="MobiDB-lite"/>
    </source>
</evidence>
<comment type="cofactor">
    <cofactor evidence="1">
        <name>Mo-bis(molybdopterin guanine dinucleotide)</name>
        <dbReference type="ChEBI" id="CHEBI:60539"/>
    </cofactor>
</comment>
<dbReference type="GO" id="GO:0046872">
    <property type="term" value="F:metal ion binding"/>
    <property type="evidence" value="ECO:0007669"/>
    <property type="project" value="UniProtKB-KW"/>
</dbReference>
<name>A0A498C9Q6_9GAMM</name>
<dbReference type="RefSeq" id="WP_121441516.1">
    <property type="nucleotide sequence ID" value="NZ_RCDA01000001.1"/>
</dbReference>
<dbReference type="Proteomes" id="UP000275461">
    <property type="component" value="Unassembled WGS sequence"/>
</dbReference>
<comment type="caution">
    <text evidence="12">The sequence shown here is derived from an EMBL/GenBank/DDBJ whole genome shotgun (WGS) entry which is preliminary data.</text>
</comment>
<evidence type="ECO:0000256" key="9">
    <source>
        <dbReference type="ARBA" id="ARBA00023014"/>
    </source>
</evidence>
<dbReference type="Gene3D" id="3.40.228.10">
    <property type="entry name" value="Dimethylsulfoxide Reductase, domain 2"/>
    <property type="match status" value="1"/>
</dbReference>
<protein>
    <submittedName>
        <fullName evidence="12">Thiosulfate reductase/polysulfide reductase chain A</fullName>
    </submittedName>
</protein>
<keyword evidence="6" id="KW-0732">Signal</keyword>
<evidence type="ECO:0000256" key="6">
    <source>
        <dbReference type="ARBA" id="ARBA00022729"/>
    </source>
</evidence>
<evidence type="ECO:0000256" key="8">
    <source>
        <dbReference type="ARBA" id="ARBA00023004"/>
    </source>
</evidence>
<keyword evidence="13" id="KW-1185">Reference proteome</keyword>
<keyword evidence="4" id="KW-0500">Molybdenum</keyword>
<dbReference type="GO" id="GO:0043546">
    <property type="term" value="F:molybdopterin cofactor binding"/>
    <property type="evidence" value="ECO:0007669"/>
    <property type="project" value="InterPro"/>
</dbReference>
<dbReference type="InterPro" id="IPR006656">
    <property type="entry name" value="Mopterin_OxRdtase"/>
</dbReference>
<dbReference type="InterPro" id="IPR006311">
    <property type="entry name" value="TAT_signal"/>
</dbReference>
<evidence type="ECO:0000256" key="1">
    <source>
        <dbReference type="ARBA" id="ARBA00001942"/>
    </source>
</evidence>
<organism evidence="12 13">
    <name type="scientific">Alkalispirillum mobile</name>
    <dbReference type="NCBI Taxonomy" id="85925"/>
    <lineage>
        <taxon>Bacteria</taxon>
        <taxon>Pseudomonadati</taxon>
        <taxon>Pseudomonadota</taxon>
        <taxon>Gammaproteobacteria</taxon>
        <taxon>Chromatiales</taxon>
        <taxon>Ectothiorhodospiraceae</taxon>
        <taxon>Alkalispirillum</taxon>
    </lineage>
</organism>
<evidence type="ECO:0000256" key="5">
    <source>
        <dbReference type="ARBA" id="ARBA00022723"/>
    </source>
</evidence>